<evidence type="ECO:0000313" key="2">
    <source>
        <dbReference type="EMBL" id="EYC13944.1"/>
    </source>
</evidence>
<evidence type="ECO:0000256" key="1">
    <source>
        <dbReference type="SAM" id="MobiDB-lite"/>
    </source>
</evidence>
<name>A0A016UF55_9BILA</name>
<evidence type="ECO:0000313" key="3">
    <source>
        <dbReference type="Proteomes" id="UP000024635"/>
    </source>
</evidence>
<dbReference type="OrthoDB" id="5872625at2759"/>
<proteinExistence type="predicted"/>
<accession>A0A016UF55</accession>
<feature type="compositionally biased region" description="Basic and acidic residues" evidence="1">
    <location>
        <begin position="220"/>
        <end position="233"/>
    </location>
</feature>
<dbReference type="EMBL" id="JARK01001378">
    <property type="protein sequence ID" value="EYC13944.1"/>
    <property type="molecule type" value="Genomic_DNA"/>
</dbReference>
<dbReference type="Proteomes" id="UP000024635">
    <property type="component" value="Unassembled WGS sequence"/>
</dbReference>
<comment type="caution">
    <text evidence="2">The sequence shown here is derived from an EMBL/GenBank/DDBJ whole genome shotgun (WGS) entry which is preliminary data.</text>
</comment>
<dbReference type="STRING" id="53326.A0A016UF55"/>
<organism evidence="2 3">
    <name type="scientific">Ancylostoma ceylanicum</name>
    <dbReference type="NCBI Taxonomy" id="53326"/>
    <lineage>
        <taxon>Eukaryota</taxon>
        <taxon>Metazoa</taxon>
        <taxon>Ecdysozoa</taxon>
        <taxon>Nematoda</taxon>
        <taxon>Chromadorea</taxon>
        <taxon>Rhabditida</taxon>
        <taxon>Rhabditina</taxon>
        <taxon>Rhabditomorpha</taxon>
        <taxon>Strongyloidea</taxon>
        <taxon>Ancylostomatidae</taxon>
        <taxon>Ancylostomatinae</taxon>
        <taxon>Ancylostoma</taxon>
    </lineage>
</organism>
<feature type="region of interest" description="Disordered" evidence="1">
    <location>
        <begin position="1"/>
        <end position="32"/>
    </location>
</feature>
<feature type="compositionally biased region" description="Polar residues" evidence="1">
    <location>
        <begin position="241"/>
        <end position="251"/>
    </location>
</feature>
<feature type="region of interest" description="Disordered" evidence="1">
    <location>
        <begin position="220"/>
        <end position="251"/>
    </location>
</feature>
<keyword evidence="3" id="KW-1185">Reference proteome</keyword>
<gene>
    <name evidence="2" type="primary">Acey_s0042.g615</name>
    <name evidence="2" type="ORF">Y032_0042g615</name>
</gene>
<sequence>MMPNVVCSPARSSSLPAKRGRMEPMSPTPRSSVVDQLQNLAGDGNINSYMRLVIDMLLDTKREMMEINRRSCEILEENKKLREENFKLMQKIEVLLRPNDVTTNVSAQHPESDYNSVVEDSERLRSVVLSGVPESNANSSVERAHHDMICIHQILDFLNVECLPSAVYRMGRYDASKHRLLKVVLPASKYQKEAIRRAPRLRFFPHKGVYLRPSLTKEERNRRRLERQKDAALVRDPGSRPSVSPTANSCPDTSSIALDVFNTQASNASSGNH</sequence>
<dbReference type="AlphaFoldDB" id="A0A016UF55"/>
<reference evidence="3" key="1">
    <citation type="journal article" date="2015" name="Nat. Genet.">
        <title>The genome and transcriptome of the zoonotic hookworm Ancylostoma ceylanicum identify infection-specific gene families.</title>
        <authorList>
            <person name="Schwarz E.M."/>
            <person name="Hu Y."/>
            <person name="Antoshechkin I."/>
            <person name="Miller M.M."/>
            <person name="Sternberg P.W."/>
            <person name="Aroian R.V."/>
        </authorList>
    </citation>
    <scope>NUCLEOTIDE SEQUENCE</scope>
    <source>
        <strain evidence="3">HY135</strain>
    </source>
</reference>
<protein>
    <submittedName>
        <fullName evidence="2">Uncharacterized protein</fullName>
    </submittedName>
</protein>